<evidence type="ECO:0000256" key="1">
    <source>
        <dbReference type="SAM" id="SignalP"/>
    </source>
</evidence>
<feature type="chain" id="PRO_5004719763" evidence="1">
    <location>
        <begin position="23"/>
        <end position="57"/>
    </location>
</feature>
<dbReference type="AlphaFoldDB" id="V4BUL2"/>
<protein>
    <submittedName>
        <fullName evidence="2">Uncharacterized protein</fullName>
    </submittedName>
</protein>
<evidence type="ECO:0000313" key="3">
    <source>
        <dbReference type="Proteomes" id="UP000030746"/>
    </source>
</evidence>
<organism evidence="2 3">
    <name type="scientific">Lottia gigantea</name>
    <name type="common">Giant owl limpet</name>
    <dbReference type="NCBI Taxonomy" id="225164"/>
    <lineage>
        <taxon>Eukaryota</taxon>
        <taxon>Metazoa</taxon>
        <taxon>Spiralia</taxon>
        <taxon>Lophotrochozoa</taxon>
        <taxon>Mollusca</taxon>
        <taxon>Gastropoda</taxon>
        <taxon>Patellogastropoda</taxon>
        <taxon>Lottioidea</taxon>
        <taxon>Lottiidae</taxon>
        <taxon>Lottia</taxon>
    </lineage>
</organism>
<dbReference type="EMBL" id="KB202014">
    <property type="protein sequence ID" value="ESO92779.1"/>
    <property type="molecule type" value="Genomic_DNA"/>
</dbReference>
<reference evidence="2 3" key="1">
    <citation type="journal article" date="2013" name="Nature">
        <title>Insights into bilaterian evolution from three spiralian genomes.</title>
        <authorList>
            <person name="Simakov O."/>
            <person name="Marletaz F."/>
            <person name="Cho S.J."/>
            <person name="Edsinger-Gonzales E."/>
            <person name="Havlak P."/>
            <person name="Hellsten U."/>
            <person name="Kuo D.H."/>
            <person name="Larsson T."/>
            <person name="Lv J."/>
            <person name="Arendt D."/>
            <person name="Savage R."/>
            <person name="Osoegawa K."/>
            <person name="de Jong P."/>
            <person name="Grimwood J."/>
            <person name="Chapman J.A."/>
            <person name="Shapiro H."/>
            <person name="Aerts A."/>
            <person name="Otillar R.P."/>
            <person name="Terry A.Y."/>
            <person name="Boore J.L."/>
            <person name="Grigoriev I.V."/>
            <person name="Lindberg D.R."/>
            <person name="Seaver E.C."/>
            <person name="Weisblat D.A."/>
            <person name="Putnam N.H."/>
            <person name="Rokhsar D.S."/>
        </authorList>
    </citation>
    <scope>NUCLEOTIDE SEQUENCE [LARGE SCALE GENOMIC DNA]</scope>
</reference>
<dbReference type="Proteomes" id="UP000030746">
    <property type="component" value="Unassembled WGS sequence"/>
</dbReference>
<gene>
    <name evidence="2" type="ORF">LOTGIDRAFT_232907</name>
</gene>
<dbReference type="GeneID" id="20249086"/>
<accession>V4BUL2</accession>
<sequence length="57" mass="6293">MLKTMKLFMVTLLVVFVTTTLADDDVNRRYKRQGYGGYGGMGGGYQDPAAAGNQQRM</sequence>
<proteinExistence type="predicted"/>
<feature type="signal peptide" evidence="1">
    <location>
        <begin position="1"/>
        <end position="22"/>
    </location>
</feature>
<keyword evidence="3" id="KW-1185">Reference proteome</keyword>
<name>V4BUL2_LOTGI</name>
<evidence type="ECO:0000313" key="2">
    <source>
        <dbReference type="EMBL" id="ESO92779.1"/>
    </source>
</evidence>
<dbReference type="RefSeq" id="XP_009056468.1">
    <property type="nucleotide sequence ID" value="XM_009058220.1"/>
</dbReference>
<keyword evidence="1" id="KW-0732">Signal</keyword>
<dbReference type="HOGENOM" id="CLU_2998817_0_0_1"/>
<dbReference type="KEGG" id="lgi:LOTGIDRAFT_232907"/>
<dbReference type="CTD" id="20249086"/>